<feature type="region of interest" description="Disordered" evidence="1">
    <location>
        <begin position="434"/>
        <end position="536"/>
    </location>
</feature>
<evidence type="ECO:0008006" key="5">
    <source>
        <dbReference type="Google" id="ProtNLM"/>
    </source>
</evidence>
<protein>
    <recommendedName>
        <fullName evidence="5">Zonadhesin</fullName>
    </recommendedName>
</protein>
<feature type="region of interest" description="Disordered" evidence="1">
    <location>
        <begin position="102"/>
        <end position="186"/>
    </location>
</feature>
<accession>A0AAE8N1X5</accession>
<feature type="compositionally biased region" description="Low complexity" evidence="1">
    <location>
        <begin position="463"/>
        <end position="519"/>
    </location>
</feature>
<reference evidence="3" key="1">
    <citation type="submission" date="2018-03" db="EMBL/GenBank/DDBJ databases">
        <authorList>
            <person name="Guldener U."/>
        </authorList>
    </citation>
    <scope>NUCLEOTIDE SEQUENCE</scope>
</reference>
<dbReference type="Proteomes" id="UP001187682">
    <property type="component" value="Unassembled WGS sequence"/>
</dbReference>
<evidence type="ECO:0000256" key="2">
    <source>
        <dbReference type="SAM" id="Phobius"/>
    </source>
</evidence>
<dbReference type="EMBL" id="ONZQ02000011">
    <property type="protein sequence ID" value="SPO04820.1"/>
    <property type="molecule type" value="Genomic_DNA"/>
</dbReference>
<feature type="transmembrane region" description="Helical" evidence="2">
    <location>
        <begin position="814"/>
        <end position="833"/>
    </location>
</feature>
<keyword evidence="4" id="KW-1185">Reference proteome</keyword>
<proteinExistence type="predicted"/>
<dbReference type="AlphaFoldDB" id="A0AAE8N1X5"/>
<feature type="region of interest" description="Disordered" evidence="1">
    <location>
        <begin position="665"/>
        <end position="684"/>
    </location>
</feature>
<keyword evidence="2" id="KW-0472">Membrane</keyword>
<evidence type="ECO:0000313" key="4">
    <source>
        <dbReference type="Proteomes" id="UP001187682"/>
    </source>
</evidence>
<feature type="transmembrane region" description="Helical" evidence="2">
    <location>
        <begin position="54"/>
        <end position="74"/>
    </location>
</feature>
<feature type="compositionally biased region" description="Low complexity" evidence="1">
    <location>
        <begin position="158"/>
        <end position="178"/>
    </location>
</feature>
<keyword evidence="2" id="KW-0812">Transmembrane</keyword>
<feature type="transmembrane region" description="Helical" evidence="2">
    <location>
        <begin position="1073"/>
        <end position="1091"/>
    </location>
</feature>
<gene>
    <name evidence="3" type="ORF">DNG_07505</name>
</gene>
<comment type="caution">
    <text evidence="3">The sequence shown here is derived from an EMBL/GenBank/DDBJ whole genome shotgun (WGS) entry which is preliminary data.</text>
</comment>
<feature type="transmembrane region" description="Helical" evidence="2">
    <location>
        <begin position="1111"/>
        <end position="1129"/>
    </location>
</feature>
<feature type="transmembrane region" description="Helical" evidence="2">
    <location>
        <begin position="966"/>
        <end position="988"/>
    </location>
</feature>
<feature type="transmembrane region" description="Helical" evidence="2">
    <location>
        <begin position="1008"/>
        <end position="1034"/>
    </location>
</feature>
<evidence type="ECO:0000313" key="3">
    <source>
        <dbReference type="EMBL" id="SPO04820.1"/>
    </source>
</evidence>
<dbReference type="Pfam" id="PF11915">
    <property type="entry name" value="DUF3433"/>
    <property type="match status" value="2"/>
</dbReference>
<dbReference type="InterPro" id="IPR021840">
    <property type="entry name" value="DUF3433"/>
</dbReference>
<keyword evidence="2" id="KW-1133">Transmembrane helix</keyword>
<feature type="compositionally biased region" description="Low complexity" evidence="1">
    <location>
        <begin position="665"/>
        <end position="682"/>
    </location>
</feature>
<dbReference type="PANTHER" id="PTHR37544">
    <property type="entry name" value="SPRAY-RELATED"/>
    <property type="match status" value="1"/>
</dbReference>
<dbReference type="PANTHER" id="PTHR37544:SF3">
    <property type="entry name" value="SPRAY"/>
    <property type="match status" value="1"/>
</dbReference>
<feature type="region of interest" description="Disordered" evidence="1">
    <location>
        <begin position="26"/>
        <end position="45"/>
    </location>
</feature>
<name>A0AAE8N1X5_9PEZI</name>
<evidence type="ECO:0000256" key="1">
    <source>
        <dbReference type="SAM" id="MobiDB-lite"/>
    </source>
</evidence>
<sequence length="1221" mass="129248">MWRPSTQRRTDVSAYEYNTRYNLQPTEDREAALKKGDSSHSTERPNYKPTALRWYFIVCQVVLLSTMIAMIAYARIRMPDSDSTATIEQRSNLVERALQIEPYNGGGVDSGPGSSSYDPCDAGSNTAAPNLVPRLDEPSLTPFLAPRATETPSGVATSLDSSQRQSLQEQSDSLSSQAEQEKDGKEIDVTVPQVACGTSTICTTSITTSVIVTIIVPGKTETVTVTSGMSTRTTVVQFTTTTVLPGTEYTSSQVTVIEETTDVVVTTTWTVFPTVEPSGTDAAEPQPTTETLTTQTVITKSTTLPILGSSPPRTMTITASSTVSEEVPNVTTSLSVAPDETYFELGPTVIEVTYTPPAQRNAGDSRPEQVPVTHIITTVDPGRTVTDVVRQAPVEVVIDGQDRVETQVVAQAPQTVVQQVGGSVTNVVVVITPSPVSGNKGSAGNLQDADGDGVGGADTNRVNGGADPNGANGGADSNGANGGADSNGANGEAGSNGANGGADSNGANGGAASNGANGEADPDGVDGGADADGVNGGGGFRPVSLTVVSEVGGELQTFTVQDAPQTAVITNADGSVETVVTTPPPRIATSRVGGSLTTFEIVTTPTGSEPISFTVVSTIGGSLTTIITTPSPSKVVTTISGTPTTLTSTPSPSTLISTIEGTTRTVKSVSTPTPTTGPGRPQTELKEYNVNSAKYFVGKFLPTLLAIILAIPLRIIDLNAKIYQPFYAMNAENGALGSESMSLHFNGLNTFTKPFEMAFDGHPIPLITSAILLFSSLMVPLAAEALGLKIHGHCRFDHIQGCALDLGVSPGPTHALMAILALIVVLLLLLLLFTRNRESGLYANPWSIAGIASLSRGLNPGADPARRGVEGDEEGVRYRFDVFRNAEGRDEYGIVMHDAAGRNMNPQAEGEARDAEAHADDSGDELVNYVDGNGVARRRGRRRAGSLEAKTVKARRRGLPFMALGYVWRITFILFLLGLFIVVLYYHISVLRGSTSRFKKFMNSHNFGARFFFAGVGVVITFAWISFFVSIAIITPYQRMAHTPQPPERSILLSRPTHALYGIFASLKDRRGFLVLVSLMSLLSEFLPLLLANVPFNLTQTYDTHLVCARLSLAILGLMILTLVGSLFVRWPDMPIDPRTVEGAMYYVSGSRVLRGRVEGVARMGAAEREKRVMEAGGRYFYGDVDGGGRLGVEADESGPGEGVEGGFGEGRDTAYRGANF</sequence>
<organism evidence="3 4">
    <name type="scientific">Cephalotrichum gorgonifer</name>
    <dbReference type="NCBI Taxonomy" id="2041049"/>
    <lineage>
        <taxon>Eukaryota</taxon>
        <taxon>Fungi</taxon>
        <taxon>Dikarya</taxon>
        <taxon>Ascomycota</taxon>
        <taxon>Pezizomycotina</taxon>
        <taxon>Sordariomycetes</taxon>
        <taxon>Hypocreomycetidae</taxon>
        <taxon>Microascales</taxon>
        <taxon>Microascaceae</taxon>
        <taxon>Cephalotrichum</taxon>
    </lineage>
</organism>